<evidence type="ECO:0000256" key="4">
    <source>
        <dbReference type="ARBA" id="ARBA00022603"/>
    </source>
</evidence>
<comment type="function">
    <text evidence="2">Catalyzes the formation of N(7)-methylguanine at position 46 (m7G46) in tRNA.</text>
</comment>
<dbReference type="GO" id="GO:0008176">
    <property type="term" value="F:tRNA (guanine(46)-N7)-methyltransferase activity"/>
    <property type="evidence" value="ECO:0007669"/>
    <property type="project" value="UniProtKB-EC"/>
</dbReference>
<dbReference type="InterPro" id="IPR029063">
    <property type="entry name" value="SAM-dependent_MTases_sf"/>
</dbReference>
<dbReference type="Proteomes" id="UP000029223">
    <property type="component" value="Unassembled WGS sequence"/>
</dbReference>
<name>A0ABQ0JQD9_9VIBR</name>
<evidence type="ECO:0000256" key="1">
    <source>
        <dbReference type="ARBA" id="ARBA00000142"/>
    </source>
</evidence>
<accession>A0ABQ0JQD9</accession>
<sequence length="39" mass="4467">MATDWENYAEHMVEVMNEAPGFENIATDGDFVPRQKSVH</sequence>
<evidence type="ECO:0000256" key="5">
    <source>
        <dbReference type="ARBA" id="ARBA00022679"/>
    </source>
</evidence>
<dbReference type="EMBL" id="BBMS01000122">
    <property type="protein sequence ID" value="GAL30972.1"/>
    <property type="molecule type" value="Genomic_DNA"/>
</dbReference>
<evidence type="ECO:0000256" key="7">
    <source>
        <dbReference type="ARBA" id="ARBA00022694"/>
    </source>
</evidence>
<evidence type="ECO:0000256" key="3">
    <source>
        <dbReference type="ARBA" id="ARBA00011977"/>
    </source>
</evidence>
<reference evidence="9" key="2">
    <citation type="submission" date="2014-09" db="EMBL/GenBank/DDBJ databases">
        <authorList>
            <consortium name="NBRP consortium"/>
            <person name="Sawabe T."/>
            <person name="Meirelles P."/>
            <person name="Nakanishi M."/>
            <person name="Sayaka M."/>
            <person name="Hattori M."/>
            <person name="Ohkuma M."/>
        </authorList>
    </citation>
    <scope>NUCLEOTIDE SEQUENCE [LARGE SCALE GENOMIC DNA]</scope>
    <source>
        <strain evidence="9">JCM 19239</strain>
    </source>
</reference>
<comment type="catalytic activity">
    <reaction evidence="1">
        <text>guanosine(46) in tRNA + S-adenosyl-L-methionine = N(7)-methylguanosine(46) in tRNA + S-adenosyl-L-homocysteine</text>
        <dbReference type="Rhea" id="RHEA:42708"/>
        <dbReference type="Rhea" id="RHEA-COMP:10188"/>
        <dbReference type="Rhea" id="RHEA-COMP:10189"/>
        <dbReference type="ChEBI" id="CHEBI:57856"/>
        <dbReference type="ChEBI" id="CHEBI:59789"/>
        <dbReference type="ChEBI" id="CHEBI:74269"/>
        <dbReference type="ChEBI" id="CHEBI:74480"/>
        <dbReference type="EC" id="2.1.1.33"/>
    </reaction>
</comment>
<keyword evidence="4 8" id="KW-0489">Methyltransferase</keyword>
<keyword evidence="6" id="KW-0949">S-adenosyl-L-methionine</keyword>
<evidence type="ECO:0000313" key="8">
    <source>
        <dbReference type="EMBL" id="GAL30972.1"/>
    </source>
</evidence>
<keyword evidence="7" id="KW-0819">tRNA processing</keyword>
<evidence type="ECO:0000256" key="2">
    <source>
        <dbReference type="ARBA" id="ARBA00003015"/>
    </source>
</evidence>
<proteinExistence type="predicted"/>
<keyword evidence="5 8" id="KW-0808">Transferase</keyword>
<reference evidence="9" key="1">
    <citation type="submission" date="2014-09" db="EMBL/GenBank/DDBJ databases">
        <title>Vibrio variabilis JCM 19239. (C206) whole genome shotgun sequence.</title>
        <authorList>
            <person name="Sawabe T."/>
            <person name="Meirelles P."/>
            <person name="Nakanishi M."/>
            <person name="Sayaka M."/>
            <person name="Hattori M."/>
            <person name="Ohkuma M."/>
        </authorList>
    </citation>
    <scope>NUCLEOTIDE SEQUENCE [LARGE SCALE GENOMIC DNA]</scope>
    <source>
        <strain evidence="9">JCM 19239</strain>
    </source>
</reference>
<evidence type="ECO:0000256" key="6">
    <source>
        <dbReference type="ARBA" id="ARBA00022691"/>
    </source>
</evidence>
<organism evidence="8 9">
    <name type="scientific">Vibrio variabilis</name>
    <dbReference type="NCBI Taxonomy" id="990271"/>
    <lineage>
        <taxon>Bacteria</taxon>
        <taxon>Pseudomonadati</taxon>
        <taxon>Pseudomonadota</taxon>
        <taxon>Gammaproteobacteria</taxon>
        <taxon>Vibrionales</taxon>
        <taxon>Vibrionaceae</taxon>
        <taxon>Vibrio</taxon>
    </lineage>
</organism>
<dbReference type="Gene3D" id="3.40.50.150">
    <property type="entry name" value="Vaccinia Virus protein VP39"/>
    <property type="match status" value="1"/>
</dbReference>
<protein>
    <recommendedName>
        <fullName evidence="3">tRNA (guanine(46)-N(7))-methyltransferase</fullName>
        <ecNumber evidence="3">2.1.1.33</ecNumber>
    </recommendedName>
</protein>
<comment type="caution">
    <text evidence="8">The sequence shown here is derived from an EMBL/GenBank/DDBJ whole genome shotgun (WGS) entry which is preliminary data.</text>
</comment>
<evidence type="ECO:0000313" key="9">
    <source>
        <dbReference type="Proteomes" id="UP000029223"/>
    </source>
</evidence>
<dbReference type="InterPro" id="IPR003358">
    <property type="entry name" value="tRNA_(Gua-N-7)_MeTrfase_Trmb"/>
</dbReference>
<keyword evidence="9" id="KW-1185">Reference proteome</keyword>
<dbReference type="EC" id="2.1.1.33" evidence="3"/>
<gene>
    <name evidence="8" type="ORF">JCM19239_1379</name>
</gene>
<dbReference type="Pfam" id="PF02390">
    <property type="entry name" value="Methyltransf_4"/>
    <property type="match status" value="1"/>
</dbReference>